<keyword evidence="1" id="KW-0732">Signal</keyword>
<evidence type="ECO:0000313" key="3">
    <source>
        <dbReference type="Proteomes" id="UP000219573"/>
    </source>
</evidence>
<feature type="chain" id="PRO_5012967510" description="Outer membrane protein beta-barrel domain-containing protein" evidence="1">
    <location>
        <begin position="21"/>
        <end position="229"/>
    </location>
</feature>
<keyword evidence="3" id="KW-1185">Reference proteome</keyword>
<sequence length="229" mass="25779">MKRVFIILLIVLFNSSLVFASDNLNSTDDSVFRQYNISQYNINFNKLNNYLRDNDFKSLGDMVIFRGSSLIDRYEDTNPANVRYAGFAFCGITDSKASNGQEAFFNLFGLGGIREQGIYIGDKTGVFFDLGFGGGRAYLRLDHKNNVDNFEDIVENPQSTTMSKYFVFAEPGITIKRKIKKDWVLSLSASYFCTYDLFGDDWHYGGGKVKGPLKNLTASSIGLGISHKF</sequence>
<dbReference type="Proteomes" id="UP000219573">
    <property type="component" value="Unassembled WGS sequence"/>
</dbReference>
<feature type="signal peptide" evidence="1">
    <location>
        <begin position="1"/>
        <end position="20"/>
    </location>
</feature>
<evidence type="ECO:0008006" key="4">
    <source>
        <dbReference type="Google" id="ProtNLM"/>
    </source>
</evidence>
<reference evidence="3" key="1">
    <citation type="submission" date="2017-09" db="EMBL/GenBank/DDBJ databases">
        <authorList>
            <person name="Varghese N."/>
            <person name="Submissions S."/>
        </authorList>
    </citation>
    <scope>NUCLEOTIDE SEQUENCE [LARGE SCALE GENOMIC DNA]</scope>
    <source>
        <strain evidence="3">MSL47</strain>
    </source>
</reference>
<name>A0A285IBB4_9FIRM</name>
<evidence type="ECO:0000256" key="1">
    <source>
        <dbReference type="SAM" id="SignalP"/>
    </source>
</evidence>
<protein>
    <recommendedName>
        <fullName evidence="4">Outer membrane protein beta-barrel domain-containing protein</fullName>
    </recommendedName>
</protein>
<accession>A0A285IBB4</accession>
<dbReference type="RefSeq" id="WP_097019374.1">
    <property type="nucleotide sequence ID" value="NZ_OBDZ01000037.1"/>
</dbReference>
<gene>
    <name evidence="2" type="ORF">SAMN06265827_13729</name>
</gene>
<dbReference type="AlphaFoldDB" id="A0A285IBB4"/>
<organism evidence="2 3">
    <name type="scientific">Orenia metallireducens</name>
    <dbReference type="NCBI Taxonomy" id="1413210"/>
    <lineage>
        <taxon>Bacteria</taxon>
        <taxon>Bacillati</taxon>
        <taxon>Bacillota</taxon>
        <taxon>Clostridia</taxon>
        <taxon>Halanaerobiales</taxon>
        <taxon>Halobacteroidaceae</taxon>
        <taxon>Orenia</taxon>
    </lineage>
</organism>
<evidence type="ECO:0000313" key="2">
    <source>
        <dbReference type="EMBL" id="SNY45258.1"/>
    </source>
</evidence>
<dbReference type="EMBL" id="OBDZ01000037">
    <property type="protein sequence ID" value="SNY45258.1"/>
    <property type="molecule type" value="Genomic_DNA"/>
</dbReference>
<proteinExistence type="predicted"/>